<feature type="region of interest" description="Disordered" evidence="3">
    <location>
        <begin position="476"/>
        <end position="502"/>
    </location>
</feature>
<feature type="coiled-coil region" evidence="2">
    <location>
        <begin position="335"/>
        <end position="369"/>
    </location>
</feature>
<feature type="coiled-coil region" evidence="2">
    <location>
        <begin position="196"/>
        <end position="242"/>
    </location>
</feature>
<keyword evidence="2" id="KW-0175">Coiled coil</keyword>
<dbReference type="PROSITE" id="PS50076">
    <property type="entry name" value="DNAJ_2"/>
    <property type="match status" value="1"/>
</dbReference>
<keyword evidence="7" id="KW-1185">Reference proteome</keyword>
<dbReference type="CDD" id="cd06257">
    <property type="entry name" value="DnaJ"/>
    <property type="match status" value="1"/>
</dbReference>
<feature type="compositionally biased region" description="Basic and acidic residues" evidence="3">
    <location>
        <begin position="477"/>
        <end position="494"/>
    </location>
</feature>
<evidence type="ECO:0000259" key="4">
    <source>
        <dbReference type="PROSITE" id="PS50076"/>
    </source>
</evidence>
<dbReference type="SUPFAM" id="SSF48452">
    <property type="entry name" value="TPR-like"/>
    <property type="match status" value="1"/>
</dbReference>
<keyword evidence="1" id="KW-0143">Chaperone</keyword>
<dbReference type="InterPro" id="IPR036869">
    <property type="entry name" value="J_dom_sf"/>
</dbReference>
<dbReference type="Gene3D" id="1.10.287.110">
    <property type="entry name" value="DnaJ domain"/>
    <property type="match status" value="1"/>
</dbReference>
<sequence length="502" mass="58653">MIGIVIASLQNATDFYTEAMMAMKTKKYDRAIFMFTKHIAKNPEDYTSIYLRASAYDQKSQVDNSLLDYIQVAASPKMTMAEKAKTRIFDICSAYCHLDCSKARLNMEQMQQLNEKKNRKATIMVSNNVMELIQFSTTTCARDLELNKKILLLSLNQLDFQSALTALNNLRAIMPNFKYEIQVLLWVQNINQYLQLQQYSQLYQLLQTIIQEASEQIVFVQLSKQIRSLVQLQEQAEKVTNLNQVSAQFAEMIQQFSYEQFRQIYGKLVEVQNSQFGQIFAQDIKNFIHQDQEHMDVYTRSFVTAMHCYLDKRTCESDNSYALYYNSLLEINTLLEHVQKAEREIGADYEELENKLGKVIEMLRTAQQKKGTGQLSQISTIVDQIDRISDRIFRIEMSQRYPNFYSIMNITRSTPTSEIKKIYFKLARQLHPDTVDKNLPEQEKKAIARKYQQVAEAYDVLSDAEKRAQYDQGVYGMEDRQSREQKYQQRKENNRGLILSGK</sequence>
<comment type="caution">
    <text evidence="5">The sequence shown here is derived from an EMBL/GenBank/DDBJ whole genome shotgun (WGS) entry which is preliminary data.</text>
</comment>
<dbReference type="InterPro" id="IPR001623">
    <property type="entry name" value="DnaJ_domain"/>
</dbReference>
<proteinExistence type="predicted"/>
<dbReference type="InterPro" id="IPR018253">
    <property type="entry name" value="DnaJ_domain_CS"/>
</dbReference>
<evidence type="ECO:0000256" key="3">
    <source>
        <dbReference type="SAM" id="MobiDB-lite"/>
    </source>
</evidence>
<dbReference type="PRINTS" id="PR00625">
    <property type="entry name" value="JDOMAIN"/>
</dbReference>
<dbReference type="SMART" id="SM00271">
    <property type="entry name" value="DnaJ"/>
    <property type="match status" value="1"/>
</dbReference>
<dbReference type="Proteomes" id="UP001642409">
    <property type="component" value="Unassembled WGS sequence"/>
</dbReference>
<dbReference type="Pfam" id="PF00226">
    <property type="entry name" value="DnaJ"/>
    <property type="match status" value="1"/>
</dbReference>
<dbReference type="PANTHER" id="PTHR44145:SF3">
    <property type="entry name" value="DNAJ HOMOLOG SUBFAMILY A MEMBER 3, MITOCHONDRIAL"/>
    <property type="match status" value="1"/>
</dbReference>
<gene>
    <name evidence="5" type="ORF">HINF_LOCUS27335</name>
    <name evidence="6" type="ORF">HINF_LOCUS45418</name>
</gene>
<dbReference type="EMBL" id="CATOUU010000667">
    <property type="protein sequence ID" value="CAI9939690.1"/>
    <property type="molecule type" value="Genomic_DNA"/>
</dbReference>
<dbReference type="EMBL" id="CAXDID020000197">
    <property type="protein sequence ID" value="CAL6053562.1"/>
    <property type="molecule type" value="Genomic_DNA"/>
</dbReference>
<accession>A0AA86PHI1</accession>
<dbReference type="PROSITE" id="PS00636">
    <property type="entry name" value="DNAJ_1"/>
    <property type="match status" value="1"/>
</dbReference>
<organism evidence="5">
    <name type="scientific">Hexamita inflata</name>
    <dbReference type="NCBI Taxonomy" id="28002"/>
    <lineage>
        <taxon>Eukaryota</taxon>
        <taxon>Metamonada</taxon>
        <taxon>Diplomonadida</taxon>
        <taxon>Hexamitidae</taxon>
        <taxon>Hexamitinae</taxon>
        <taxon>Hexamita</taxon>
    </lineage>
</organism>
<dbReference type="InterPro" id="IPR011990">
    <property type="entry name" value="TPR-like_helical_dom_sf"/>
</dbReference>
<evidence type="ECO:0000256" key="1">
    <source>
        <dbReference type="ARBA" id="ARBA00023186"/>
    </source>
</evidence>
<dbReference type="Gene3D" id="1.25.40.10">
    <property type="entry name" value="Tetratricopeptide repeat domain"/>
    <property type="match status" value="1"/>
</dbReference>
<reference evidence="5" key="1">
    <citation type="submission" date="2023-06" db="EMBL/GenBank/DDBJ databases">
        <authorList>
            <person name="Kurt Z."/>
        </authorList>
    </citation>
    <scope>NUCLEOTIDE SEQUENCE</scope>
</reference>
<reference evidence="6 7" key="2">
    <citation type="submission" date="2024-07" db="EMBL/GenBank/DDBJ databases">
        <authorList>
            <person name="Akdeniz Z."/>
        </authorList>
    </citation>
    <scope>NUCLEOTIDE SEQUENCE [LARGE SCALE GENOMIC DNA]</scope>
</reference>
<dbReference type="InterPro" id="IPR051938">
    <property type="entry name" value="Apopto_cytoskel_mod"/>
</dbReference>
<evidence type="ECO:0000313" key="6">
    <source>
        <dbReference type="EMBL" id="CAL6053562.1"/>
    </source>
</evidence>
<evidence type="ECO:0000256" key="2">
    <source>
        <dbReference type="SAM" id="Coils"/>
    </source>
</evidence>
<dbReference type="SUPFAM" id="SSF46565">
    <property type="entry name" value="Chaperone J-domain"/>
    <property type="match status" value="1"/>
</dbReference>
<name>A0AA86PHI1_9EUKA</name>
<evidence type="ECO:0000313" key="7">
    <source>
        <dbReference type="Proteomes" id="UP001642409"/>
    </source>
</evidence>
<protein>
    <submittedName>
        <fullName evidence="5">Chaperone protein DnaJ</fullName>
    </submittedName>
    <submittedName>
        <fullName evidence="6">Chaperone_protein DnaJ</fullName>
    </submittedName>
</protein>
<dbReference type="PANTHER" id="PTHR44145">
    <property type="entry name" value="DNAJ HOMOLOG SUBFAMILY A MEMBER 3, MITOCHONDRIAL"/>
    <property type="match status" value="1"/>
</dbReference>
<evidence type="ECO:0000313" key="5">
    <source>
        <dbReference type="EMBL" id="CAI9939690.1"/>
    </source>
</evidence>
<dbReference type="AlphaFoldDB" id="A0AA86PHI1"/>
<feature type="domain" description="J" evidence="4">
    <location>
        <begin position="403"/>
        <end position="474"/>
    </location>
</feature>